<dbReference type="KEGG" id="pnp:IJ22_31190"/>
<evidence type="ECO:0000256" key="1">
    <source>
        <dbReference type="SAM" id="Phobius"/>
    </source>
</evidence>
<name>A0A0U2UND4_9BACL</name>
<keyword evidence="3" id="KW-1185">Reference proteome</keyword>
<dbReference type="InterPro" id="IPR023795">
    <property type="entry name" value="Serpin_CS"/>
</dbReference>
<evidence type="ECO:0008006" key="4">
    <source>
        <dbReference type="Google" id="ProtNLM"/>
    </source>
</evidence>
<organism evidence="2 3">
    <name type="scientific">Paenibacillus naphthalenovorans</name>
    <dbReference type="NCBI Taxonomy" id="162209"/>
    <lineage>
        <taxon>Bacteria</taxon>
        <taxon>Bacillati</taxon>
        <taxon>Bacillota</taxon>
        <taxon>Bacilli</taxon>
        <taxon>Bacillales</taxon>
        <taxon>Paenibacillaceae</taxon>
        <taxon>Paenibacillus</taxon>
    </lineage>
</organism>
<gene>
    <name evidence="2" type="ORF">IJ22_31190</name>
</gene>
<reference evidence="2 3" key="2">
    <citation type="journal article" date="2016" name="Genome Announc.">
        <title>Complete Genome Sequences of Two Interactive Moderate Thermophiles, Paenibacillus napthalenovorans 32O-Y and Paenibacillus sp. 32O-W.</title>
        <authorList>
            <person name="Butler R.R.III."/>
            <person name="Wang J."/>
            <person name="Stark B.C."/>
            <person name="Pombert J.F."/>
        </authorList>
    </citation>
    <scope>NUCLEOTIDE SEQUENCE [LARGE SCALE GENOMIC DNA]</scope>
    <source>
        <strain evidence="2 3">32O-Y</strain>
    </source>
</reference>
<dbReference type="PATRIC" id="fig|162209.4.peg.3337"/>
<dbReference type="SUPFAM" id="SSF103473">
    <property type="entry name" value="MFS general substrate transporter"/>
    <property type="match status" value="1"/>
</dbReference>
<dbReference type="InterPro" id="IPR036259">
    <property type="entry name" value="MFS_trans_sf"/>
</dbReference>
<accession>A0A0U2UND4</accession>
<keyword evidence="1" id="KW-0812">Transmembrane</keyword>
<dbReference type="STRING" id="162209.IJ22_31190"/>
<feature type="transmembrane region" description="Helical" evidence="1">
    <location>
        <begin position="119"/>
        <end position="141"/>
    </location>
</feature>
<evidence type="ECO:0000313" key="2">
    <source>
        <dbReference type="EMBL" id="ALS23489.1"/>
    </source>
</evidence>
<reference evidence="3" key="1">
    <citation type="submission" date="2015-12" db="EMBL/GenBank/DDBJ databases">
        <title>Complete genome sequences of two moderately thermophilic Paenibacillus species.</title>
        <authorList>
            <person name="Butler R.III."/>
            <person name="Wang J."/>
            <person name="Stark B.C."/>
            <person name="Pombert J.-F."/>
        </authorList>
    </citation>
    <scope>NUCLEOTIDE SEQUENCE [LARGE SCALE GENOMIC DNA]</scope>
    <source>
        <strain evidence="3">32O-Y</strain>
    </source>
</reference>
<dbReference type="AlphaFoldDB" id="A0A0U2UND4"/>
<sequence length="196" mass="21552">MALSSARALGINKSCPPAIFMATAPQLLLFNRPFVYIIMHAVDGAVSPFDGFISAIRIFFGADGDKRNIFLNQVLQLFIYDKPFVLIDFLHAKRYVGNNTGPAIGACLGDLIASISFPLTYAVTSMSTFAFAVFLFFFMPFSAQDEIPAENAAAAHVKSESPLRDLTRFHIYLFLDSARCFIICHLRSGATASHLI</sequence>
<keyword evidence="1" id="KW-0472">Membrane</keyword>
<protein>
    <recommendedName>
        <fullName evidence="4">MFS transporter</fullName>
    </recommendedName>
</protein>
<dbReference type="PROSITE" id="PS00284">
    <property type="entry name" value="SERPIN"/>
    <property type="match status" value="1"/>
</dbReference>
<evidence type="ECO:0000313" key="3">
    <source>
        <dbReference type="Proteomes" id="UP000061660"/>
    </source>
</evidence>
<dbReference type="Proteomes" id="UP000061660">
    <property type="component" value="Chromosome"/>
</dbReference>
<keyword evidence="1" id="KW-1133">Transmembrane helix</keyword>
<dbReference type="EMBL" id="CP013652">
    <property type="protein sequence ID" value="ALS23489.1"/>
    <property type="molecule type" value="Genomic_DNA"/>
</dbReference>
<dbReference type="RefSeq" id="WP_062409419.1">
    <property type="nucleotide sequence ID" value="NZ_CP013652.1"/>
</dbReference>
<proteinExistence type="predicted"/>